<proteinExistence type="predicted"/>
<dbReference type="EMBL" id="JBHUKQ010000010">
    <property type="protein sequence ID" value="MFD2481243.1"/>
    <property type="molecule type" value="Genomic_DNA"/>
</dbReference>
<evidence type="ECO:0000313" key="2">
    <source>
        <dbReference type="EMBL" id="MFD2481243.1"/>
    </source>
</evidence>
<protein>
    <submittedName>
        <fullName evidence="2">Uncharacterized protein</fullName>
    </submittedName>
</protein>
<dbReference type="RefSeq" id="WP_344274361.1">
    <property type="nucleotide sequence ID" value="NZ_BAAAHV010000011.1"/>
</dbReference>
<accession>A0ABW5HWQ5</accession>
<feature type="compositionally biased region" description="Basic and acidic residues" evidence="1">
    <location>
        <begin position="72"/>
        <end position="86"/>
    </location>
</feature>
<feature type="compositionally biased region" description="Basic and acidic residues" evidence="1">
    <location>
        <begin position="113"/>
        <end position="124"/>
    </location>
</feature>
<feature type="region of interest" description="Disordered" evidence="1">
    <location>
        <begin position="53"/>
        <end position="130"/>
    </location>
</feature>
<name>A0ABW5HWQ5_9PSEU</name>
<dbReference type="Proteomes" id="UP001597542">
    <property type="component" value="Unassembled WGS sequence"/>
</dbReference>
<gene>
    <name evidence="2" type="ORF">ACFSUT_13245</name>
</gene>
<feature type="compositionally biased region" description="Polar residues" evidence="1">
    <location>
        <begin position="98"/>
        <end position="108"/>
    </location>
</feature>
<feature type="compositionally biased region" description="Basic and acidic residues" evidence="1">
    <location>
        <begin position="53"/>
        <end position="64"/>
    </location>
</feature>
<sequence length="176" mass="19644">MTRPVVYLNHVNSATFVDDQSDYYTRAIAELARIALTQEESTQALIQFAAKHADPLRQDKEETSRNPQLPPRETRRPDPSDHRRNDLLTAATELLPQRTISSRPNHATTGAGFDDRSPPPDGHRPRSVIAQPQRYIPICRTGGTARQEGDMYEVSDAVHGNTDKHLCGGAVFQFDA</sequence>
<keyword evidence="3" id="KW-1185">Reference proteome</keyword>
<evidence type="ECO:0000313" key="3">
    <source>
        <dbReference type="Proteomes" id="UP001597542"/>
    </source>
</evidence>
<organism evidence="2 3">
    <name type="scientific">Amycolatopsis albidoflavus</name>
    <dbReference type="NCBI Taxonomy" id="102226"/>
    <lineage>
        <taxon>Bacteria</taxon>
        <taxon>Bacillati</taxon>
        <taxon>Actinomycetota</taxon>
        <taxon>Actinomycetes</taxon>
        <taxon>Pseudonocardiales</taxon>
        <taxon>Pseudonocardiaceae</taxon>
        <taxon>Amycolatopsis</taxon>
    </lineage>
</organism>
<evidence type="ECO:0000256" key="1">
    <source>
        <dbReference type="SAM" id="MobiDB-lite"/>
    </source>
</evidence>
<reference evidence="3" key="1">
    <citation type="journal article" date="2019" name="Int. J. Syst. Evol. Microbiol.">
        <title>The Global Catalogue of Microorganisms (GCM) 10K type strain sequencing project: providing services to taxonomists for standard genome sequencing and annotation.</title>
        <authorList>
            <consortium name="The Broad Institute Genomics Platform"/>
            <consortium name="The Broad Institute Genome Sequencing Center for Infectious Disease"/>
            <person name="Wu L."/>
            <person name="Ma J."/>
        </authorList>
    </citation>
    <scope>NUCLEOTIDE SEQUENCE [LARGE SCALE GENOMIC DNA]</scope>
    <source>
        <strain evidence="3">CGMCC 4.7638</strain>
    </source>
</reference>
<comment type="caution">
    <text evidence="2">The sequence shown here is derived from an EMBL/GenBank/DDBJ whole genome shotgun (WGS) entry which is preliminary data.</text>
</comment>